<organism evidence="1">
    <name type="scientific">marine sediment metagenome</name>
    <dbReference type="NCBI Taxonomy" id="412755"/>
    <lineage>
        <taxon>unclassified sequences</taxon>
        <taxon>metagenomes</taxon>
        <taxon>ecological metagenomes</taxon>
    </lineage>
</organism>
<name>X0SL65_9ZZZZ</name>
<proteinExistence type="predicted"/>
<dbReference type="EMBL" id="BARS01008647">
    <property type="protein sequence ID" value="GAF81828.1"/>
    <property type="molecule type" value="Genomic_DNA"/>
</dbReference>
<protein>
    <submittedName>
        <fullName evidence="1">Uncharacterized protein</fullName>
    </submittedName>
</protein>
<gene>
    <name evidence="1" type="ORF">S01H1_16436</name>
</gene>
<accession>X0SL65</accession>
<reference evidence="1" key="1">
    <citation type="journal article" date="2014" name="Front. Microbiol.">
        <title>High frequency of phylogenetically diverse reductive dehalogenase-homologous genes in deep subseafloor sedimentary metagenomes.</title>
        <authorList>
            <person name="Kawai M."/>
            <person name="Futagami T."/>
            <person name="Toyoda A."/>
            <person name="Takaki Y."/>
            <person name="Nishi S."/>
            <person name="Hori S."/>
            <person name="Arai W."/>
            <person name="Tsubouchi T."/>
            <person name="Morono Y."/>
            <person name="Uchiyama I."/>
            <person name="Ito T."/>
            <person name="Fujiyama A."/>
            <person name="Inagaki F."/>
            <person name="Takami H."/>
        </authorList>
    </citation>
    <scope>NUCLEOTIDE SEQUENCE</scope>
    <source>
        <strain evidence="1">Expedition CK06-06</strain>
    </source>
</reference>
<dbReference type="AlphaFoldDB" id="X0SL65"/>
<sequence>MICEKCGEICYLIDVEITISNVAEFLSGLQSLKKTFKCLKCGAEIEVPKRKKKAEGCFVIEGEMRVWKPGKRGEGPAEGVT</sequence>
<evidence type="ECO:0000313" key="1">
    <source>
        <dbReference type="EMBL" id="GAF81828.1"/>
    </source>
</evidence>
<comment type="caution">
    <text evidence="1">The sequence shown here is derived from an EMBL/GenBank/DDBJ whole genome shotgun (WGS) entry which is preliminary data.</text>
</comment>